<feature type="transmembrane region" description="Helical" evidence="1">
    <location>
        <begin position="46"/>
        <end position="66"/>
    </location>
</feature>
<evidence type="ECO:0000313" key="2">
    <source>
        <dbReference type="EMBL" id="PTM93352.1"/>
    </source>
</evidence>
<sequence length="146" mass="15426">MATTRGTGTRSTSNFASIFIFIALIIGAVAGAAVGWTLGGRVGDRLLSIFAALFALVMIWLLRHFLGDSYPDLFARPRDKSIPPAFWLGVVFSSVIGGLAGHDIGLLFGVTTGALFGLTSGTVAGASMAMLVIVYLHEHPEEHSEF</sequence>
<dbReference type="RefSeq" id="WP_108003702.1">
    <property type="nucleotide sequence ID" value="NZ_JBHEEX010000005.1"/>
</dbReference>
<evidence type="ECO:0000256" key="1">
    <source>
        <dbReference type="SAM" id="Phobius"/>
    </source>
</evidence>
<feature type="transmembrane region" description="Helical" evidence="1">
    <location>
        <begin position="115"/>
        <end position="136"/>
    </location>
</feature>
<comment type="caution">
    <text evidence="2">The sequence shown here is derived from an EMBL/GenBank/DDBJ whole genome shotgun (WGS) entry which is preliminary data.</text>
</comment>
<dbReference type="EMBL" id="PZZZ01000006">
    <property type="protein sequence ID" value="PTM93352.1"/>
    <property type="molecule type" value="Genomic_DNA"/>
</dbReference>
<feature type="transmembrane region" description="Helical" evidence="1">
    <location>
        <begin position="15"/>
        <end position="39"/>
    </location>
</feature>
<protein>
    <submittedName>
        <fullName evidence="2">Uncharacterized protein</fullName>
    </submittedName>
</protein>
<proteinExistence type="predicted"/>
<reference evidence="2 3" key="1">
    <citation type="submission" date="2018-04" db="EMBL/GenBank/DDBJ databases">
        <title>Genomic Encyclopedia of Type Strains, Phase IV (KMG-IV): sequencing the most valuable type-strain genomes for metagenomic binning, comparative biology and taxonomic classification.</title>
        <authorList>
            <person name="Goeker M."/>
        </authorList>
    </citation>
    <scope>NUCLEOTIDE SEQUENCE [LARGE SCALE GENOMIC DNA]</scope>
    <source>
        <strain evidence="2 3">DSM 7138</strain>
    </source>
</reference>
<keyword evidence="1" id="KW-0472">Membrane</keyword>
<evidence type="ECO:0000313" key="3">
    <source>
        <dbReference type="Proteomes" id="UP000241247"/>
    </source>
</evidence>
<keyword evidence="3" id="KW-1185">Reference proteome</keyword>
<keyword evidence="1" id="KW-0812">Transmembrane</keyword>
<feature type="transmembrane region" description="Helical" evidence="1">
    <location>
        <begin position="86"/>
        <end position="108"/>
    </location>
</feature>
<name>A0A2T5B314_MYCDI</name>
<dbReference type="Proteomes" id="UP000241247">
    <property type="component" value="Unassembled WGS sequence"/>
</dbReference>
<accession>A0A2T5B314</accession>
<gene>
    <name evidence="2" type="ORF">C7449_10637</name>
</gene>
<dbReference type="AlphaFoldDB" id="A0A2T5B314"/>
<organism evidence="2 3">
    <name type="scientific">Mycoplana dimorpha</name>
    <dbReference type="NCBI Taxonomy" id="28320"/>
    <lineage>
        <taxon>Bacteria</taxon>
        <taxon>Pseudomonadati</taxon>
        <taxon>Pseudomonadota</taxon>
        <taxon>Alphaproteobacteria</taxon>
        <taxon>Hyphomicrobiales</taxon>
        <taxon>Rhizobiaceae</taxon>
        <taxon>Mycoplana</taxon>
    </lineage>
</organism>
<keyword evidence="1" id="KW-1133">Transmembrane helix</keyword>